<dbReference type="InterPro" id="IPR011990">
    <property type="entry name" value="TPR-like_helical_dom_sf"/>
</dbReference>
<dbReference type="EMBL" id="QWIP01000331">
    <property type="protein sequence ID" value="RMY65958.1"/>
    <property type="molecule type" value="Genomic_DNA"/>
</dbReference>
<protein>
    <recommendedName>
        <fullName evidence="3">DUF924-domain-containing protein</fullName>
    </recommendedName>
</protein>
<organism evidence="1 2">
    <name type="scientific">Hortaea werneckii</name>
    <name type="common">Black yeast</name>
    <name type="synonym">Cladosporium werneckii</name>
    <dbReference type="NCBI Taxonomy" id="91943"/>
    <lineage>
        <taxon>Eukaryota</taxon>
        <taxon>Fungi</taxon>
        <taxon>Dikarya</taxon>
        <taxon>Ascomycota</taxon>
        <taxon>Pezizomycotina</taxon>
        <taxon>Dothideomycetes</taxon>
        <taxon>Dothideomycetidae</taxon>
        <taxon>Mycosphaerellales</taxon>
        <taxon>Teratosphaeriaceae</taxon>
        <taxon>Hortaea</taxon>
    </lineage>
</organism>
<dbReference type="OrthoDB" id="414698at2759"/>
<name>A0A3M7DNJ7_HORWE</name>
<evidence type="ECO:0000313" key="1">
    <source>
        <dbReference type="EMBL" id="RMY65958.1"/>
    </source>
</evidence>
<dbReference type="Proteomes" id="UP000269276">
    <property type="component" value="Unassembled WGS sequence"/>
</dbReference>
<dbReference type="SUPFAM" id="SSF48452">
    <property type="entry name" value="TPR-like"/>
    <property type="match status" value="1"/>
</dbReference>
<accession>A0A3M7DNJ7</accession>
<dbReference type="Gene3D" id="1.25.40.10">
    <property type="entry name" value="Tetratricopeptide repeat domain"/>
    <property type="match status" value="1"/>
</dbReference>
<dbReference type="Gene3D" id="1.20.58.320">
    <property type="entry name" value="TPR-like"/>
    <property type="match status" value="1"/>
</dbReference>
<gene>
    <name evidence="1" type="ORF">D0863_08765</name>
</gene>
<comment type="caution">
    <text evidence="1">The sequence shown here is derived from an EMBL/GenBank/DDBJ whole genome shotgun (WGS) entry which is preliminary data.</text>
</comment>
<reference evidence="1 2" key="1">
    <citation type="journal article" date="2018" name="BMC Genomics">
        <title>Genomic evidence for intraspecific hybridization in a clonal and extremely halotolerant yeast.</title>
        <authorList>
            <person name="Gostincar C."/>
            <person name="Stajich J.E."/>
            <person name="Zupancic J."/>
            <person name="Zalar P."/>
            <person name="Gunde-Cimerman N."/>
        </authorList>
    </citation>
    <scope>NUCLEOTIDE SEQUENCE [LARGE SCALE GENOMIC DNA]</scope>
    <source>
        <strain evidence="1 2">EXF-2682</strain>
    </source>
</reference>
<evidence type="ECO:0008006" key="3">
    <source>
        <dbReference type="Google" id="ProtNLM"/>
    </source>
</evidence>
<sequence length="313" mass="35930">MSPVTGMLLQLGYRNAVLLPLLSRSTKSYSTMAATPVQSFQLDRNIFNRSFYDDVRNFWFEGMPSNASTAPFPVLQKWWGINRTDEEKKAFDDECRAKFGAALDSIGPSKLALPTFKSYEEDIEHSDQLSAPFLSDVKGVQKEDEMKGAETMLSMIILLDQMPRQIYREPEELSLVYNHYDRLASSLVRSCMSLKPSPVDHQAWKARPAYKTWIVMPLVHTEHIPTHMLQREKLAELRQECEAAKDEAALGYLERAEQASVDHLDPLKRFGRYPHRNECLGRKNSPEEDEFMKTAQTFGVKQSKKTSEQKDEL</sequence>
<evidence type="ECO:0000313" key="2">
    <source>
        <dbReference type="Proteomes" id="UP000269276"/>
    </source>
</evidence>
<dbReference type="InterPro" id="IPR010323">
    <property type="entry name" value="DUF924"/>
</dbReference>
<dbReference type="Pfam" id="PF06041">
    <property type="entry name" value="DUF924"/>
    <property type="match status" value="1"/>
</dbReference>
<dbReference type="AlphaFoldDB" id="A0A3M7DNJ7"/>
<proteinExistence type="predicted"/>